<dbReference type="Proteomes" id="UP000014974">
    <property type="component" value="Unassembled WGS sequence"/>
</dbReference>
<protein>
    <submittedName>
        <fullName evidence="2">Uncharacterized protein</fullName>
    </submittedName>
</protein>
<proteinExistence type="predicted"/>
<name>S7V5M0_9BACT</name>
<organism evidence="2 3">
    <name type="scientific">Cyclobacterium qasimii M12-11B</name>
    <dbReference type="NCBI Taxonomy" id="641524"/>
    <lineage>
        <taxon>Bacteria</taxon>
        <taxon>Pseudomonadati</taxon>
        <taxon>Bacteroidota</taxon>
        <taxon>Cytophagia</taxon>
        <taxon>Cytophagales</taxon>
        <taxon>Cyclobacteriaceae</taxon>
        <taxon>Cyclobacterium</taxon>
    </lineage>
</organism>
<dbReference type="STRING" id="641524.ADICYQ_5381"/>
<feature type="transmembrane region" description="Helical" evidence="1">
    <location>
        <begin position="12"/>
        <end position="39"/>
    </location>
</feature>
<evidence type="ECO:0000256" key="1">
    <source>
        <dbReference type="SAM" id="Phobius"/>
    </source>
</evidence>
<gene>
    <name evidence="2" type="ORF">ADICYQ_5381</name>
</gene>
<keyword evidence="1" id="KW-0472">Membrane</keyword>
<keyword evidence="1" id="KW-0812">Transmembrane</keyword>
<reference evidence="2 3" key="1">
    <citation type="journal article" date="2013" name="Genome Announc.">
        <title>Draft Genome Sequence of Cyclobacterium qasimii Strain M12-11BT, Isolated from Arctic Marine Sediment.</title>
        <authorList>
            <person name="Shivaji S."/>
            <person name="Ara S."/>
            <person name="Singh A."/>
            <person name="Kumar Pinnaka A."/>
        </authorList>
    </citation>
    <scope>NUCLEOTIDE SEQUENCE [LARGE SCALE GENOMIC DNA]</scope>
    <source>
        <strain evidence="2 3">M12-11B</strain>
    </source>
</reference>
<sequence length="40" mass="4242">MVGSGIMLLSKNLFLGIGGKLGTVAFVGVVIVSLIYWFIK</sequence>
<dbReference type="PATRIC" id="fig|641524.5.peg.5333"/>
<comment type="caution">
    <text evidence="2">The sequence shown here is derived from an EMBL/GenBank/DDBJ whole genome shotgun (WGS) entry which is preliminary data.</text>
</comment>
<evidence type="ECO:0000313" key="2">
    <source>
        <dbReference type="EMBL" id="EPR65460.1"/>
    </source>
</evidence>
<dbReference type="EMBL" id="ATNM01000191">
    <property type="protein sequence ID" value="EPR65460.1"/>
    <property type="molecule type" value="Genomic_DNA"/>
</dbReference>
<evidence type="ECO:0000313" key="3">
    <source>
        <dbReference type="Proteomes" id="UP000014974"/>
    </source>
</evidence>
<keyword evidence="1" id="KW-1133">Transmembrane helix</keyword>
<accession>S7V5M0</accession>
<dbReference type="AlphaFoldDB" id="S7V5M0"/>